<evidence type="ECO:0000259" key="6">
    <source>
        <dbReference type="PROSITE" id="PS50113"/>
    </source>
</evidence>
<dbReference type="InterPro" id="IPR000700">
    <property type="entry name" value="PAS-assoc_C"/>
</dbReference>
<gene>
    <name evidence="7" type="ORF">Metlim_0131</name>
</gene>
<dbReference type="RefSeq" id="WP_004075864.1">
    <property type="nucleotide sequence ID" value="NZ_CM001436.1"/>
</dbReference>
<proteinExistence type="inferred from homology"/>
<keyword evidence="1 3" id="KW-0807">Transducer</keyword>
<keyword evidence="8" id="KW-1185">Reference proteome</keyword>
<dbReference type="GO" id="GO:0004888">
    <property type="term" value="F:transmembrane signaling receptor activity"/>
    <property type="evidence" value="ECO:0007669"/>
    <property type="project" value="InterPro"/>
</dbReference>
<comment type="similarity">
    <text evidence="2">Belongs to the methyl-accepting chemotaxis (MCP) protein family.</text>
</comment>
<feature type="domain" description="Methyl-accepting transducer" evidence="5">
    <location>
        <begin position="840"/>
        <end position="1104"/>
    </location>
</feature>
<dbReference type="SUPFAM" id="SSF58104">
    <property type="entry name" value="Methyl-accepting chemotaxis protein (MCP) signaling domain"/>
    <property type="match status" value="2"/>
</dbReference>
<evidence type="ECO:0000256" key="4">
    <source>
        <dbReference type="SAM" id="Coils"/>
    </source>
</evidence>
<dbReference type="GO" id="GO:0007165">
    <property type="term" value="P:signal transduction"/>
    <property type="evidence" value="ECO:0007669"/>
    <property type="project" value="UniProtKB-KW"/>
</dbReference>
<dbReference type="InterPro" id="IPR003660">
    <property type="entry name" value="HAMP_dom"/>
</dbReference>
<dbReference type="InParanoid" id="H1YZ55"/>
<dbReference type="Gene3D" id="1.20.120.1530">
    <property type="match status" value="1"/>
</dbReference>
<dbReference type="PANTHER" id="PTHR32089:SF112">
    <property type="entry name" value="LYSOZYME-LIKE PROTEIN-RELATED"/>
    <property type="match status" value="1"/>
</dbReference>
<dbReference type="InterPro" id="IPR000014">
    <property type="entry name" value="PAS"/>
</dbReference>
<evidence type="ECO:0000313" key="8">
    <source>
        <dbReference type="Proteomes" id="UP000005741"/>
    </source>
</evidence>
<evidence type="ECO:0000256" key="2">
    <source>
        <dbReference type="ARBA" id="ARBA00029447"/>
    </source>
</evidence>
<evidence type="ECO:0000256" key="1">
    <source>
        <dbReference type="ARBA" id="ARBA00023224"/>
    </source>
</evidence>
<feature type="domain" description="PAC" evidence="6">
    <location>
        <begin position="130"/>
        <end position="182"/>
    </location>
</feature>
<dbReference type="InterPro" id="IPR004089">
    <property type="entry name" value="MCPsignal_dom"/>
</dbReference>
<accession>H1YZ55</accession>
<evidence type="ECO:0000313" key="7">
    <source>
        <dbReference type="EMBL" id="EHQ34284.1"/>
    </source>
</evidence>
<dbReference type="STRING" id="937775.Metlim_0131"/>
<dbReference type="GO" id="GO:0006935">
    <property type="term" value="P:chemotaxis"/>
    <property type="evidence" value="ECO:0007669"/>
    <property type="project" value="InterPro"/>
</dbReference>
<feature type="coiled-coil region" evidence="4">
    <location>
        <begin position="29"/>
        <end position="63"/>
    </location>
</feature>
<dbReference type="Gene3D" id="3.30.450.20">
    <property type="entry name" value="PAS domain"/>
    <property type="match status" value="5"/>
</dbReference>
<dbReference type="InterPro" id="IPR004090">
    <property type="entry name" value="Chemotax_Me-accpt_rcpt"/>
</dbReference>
<dbReference type="GO" id="GO:0016020">
    <property type="term" value="C:membrane"/>
    <property type="evidence" value="ECO:0007669"/>
    <property type="project" value="InterPro"/>
</dbReference>
<dbReference type="PRINTS" id="PR00260">
    <property type="entry name" value="CHEMTRNSDUCR"/>
</dbReference>
<dbReference type="Pfam" id="PF13426">
    <property type="entry name" value="PAS_9"/>
    <property type="match status" value="2"/>
</dbReference>
<evidence type="ECO:0000256" key="3">
    <source>
        <dbReference type="PROSITE-ProRule" id="PRU00284"/>
    </source>
</evidence>
<dbReference type="EMBL" id="CM001436">
    <property type="protein sequence ID" value="EHQ34284.1"/>
    <property type="molecule type" value="Genomic_DNA"/>
</dbReference>
<dbReference type="SUPFAM" id="SSF55785">
    <property type="entry name" value="PYP-like sensor domain (PAS domain)"/>
    <property type="match status" value="5"/>
</dbReference>
<dbReference type="InterPro" id="IPR035965">
    <property type="entry name" value="PAS-like_dom_sf"/>
</dbReference>
<name>H1YZ55_9EURY</name>
<dbReference type="PROSITE" id="PS50111">
    <property type="entry name" value="CHEMOTAXIS_TRANSDUC_2"/>
    <property type="match status" value="1"/>
</dbReference>
<dbReference type="AlphaFoldDB" id="H1YZ55"/>
<reference evidence="7 8" key="1">
    <citation type="submission" date="2011-10" db="EMBL/GenBank/DDBJ databases">
        <title>The Improved High-Quality Draft genome of Methanoplanus limicola DSM 2279.</title>
        <authorList>
            <consortium name="US DOE Joint Genome Institute (JGI-PGF)"/>
            <person name="Lucas S."/>
            <person name="Copeland A."/>
            <person name="Lapidus A."/>
            <person name="Glavina del Rio T."/>
            <person name="Dalin E."/>
            <person name="Tice H."/>
            <person name="Bruce D."/>
            <person name="Goodwin L."/>
            <person name="Pitluck S."/>
            <person name="Peters L."/>
            <person name="Mikhailova N."/>
            <person name="Lu M."/>
            <person name="Kyrpides N."/>
            <person name="Mavromatis K."/>
            <person name="Ivanova N."/>
            <person name="Markowitz V."/>
            <person name="Cheng J.-F."/>
            <person name="Hugenholtz P."/>
            <person name="Woyke T."/>
            <person name="Wu D."/>
            <person name="Wirth R."/>
            <person name="Brambilla E.-M."/>
            <person name="Klenk H.-P."/>
            <person name="Eisen J.A."/>
        </authorList>
    </citation>
    <scope>NUCLEOTIDE SEQUENCE [LARGE SCALE GENOMIC DNA]</scope>
    <source>
        <strain evidence="7 8">DSM 2279</strain>
    </source>
</reference>
<dbReference type="OrthoDB" id="8523at2157"/>
<keyword evidence="4" id="KW-0175">Coiled coil</keyword>
<dbReference type="SMART" id="SM00091">
    <property type="entry name" value="PAS"/>
    <property type="match status" value="3"/>
</dbReference>
<dbReference type="PANTHER" id="PTHR32089">
    <property type="entry name" value="METHYL-ACCEPTING CHEMOTAXIS PROTEIN MCPB"/>
    <property type="match status" value="1"/>
</dbReference>
<dbReference type="HOGENOM" id="CLU_000445_107_18_2"/>
<evidence type="ECO:0000259" key="5">
    <source>
        <dbReference type="PROSITE" id="PS50111"/>
    </source>
</evidence>
<dbReference type="Proteomes" id="UP000005741">
    <property type="component" value="Chromosome"/>
</dbReference>
<protein>
    <submittedName>
        <fullName evidence="7">Methyl-accepting chemotaxis sensory transducer with Pas/Pac sensor</fullName>
    </submittedName>
</protein>
<dbReference type="SMART" id="SM00283">
    <property type="entry name" value="MA"/>
    <property type="match status" value="1"/>
</dbReference>
<dbReference type="CDD" id="cd11386">
    <property type="entry name" value="MCP_signal"/>
    <property type="match status" value="1"/>
</dbReference>
<dbReference type="NCBIfam" id="TIGR00229">
    <property type="entry name" value="sensory_box"/>
    <property type="match status" value="1"/>
</dbReference>
<sequence length="1126" mass="126521">MNKVRETVEKFLKDKNSALLNPDDFKDQEKEYAELLNILMDEIKNIEELREKESKEAEKLQKRADAFLKYNPQGITMLAADKHRLDLNKEYQNIWRGSYDELMAKKLYDFDITITGGDDFYASYETKRNAVSDLEIKWPDGEVSYLRLFQTPILDDDGEIDVNYYIYQDLTEQTEKMNAIRKLEEQSNAIVQENPMPILLWNKDMSVRKSNRAFTELTGFSEEETDNLTIRDFKYIKQAGKSIAQTIEAKTASHGEATIEFPSGIKIVERYNIPLLDEKGMVDSVLTVYNDITALREEINNSKKLQKRAEAFLKDNPQGITVLAGDKHRLDLNKEYERIWRGTYDELMAKKLYDFDITVTGGDDFYASYETKRKAVSDLEINWQSGEKTYLRLFQTPILDENGEIDVNYYIYQDLTEEVEKISNIKKLEEQSNAIVQENPMPIILWEKDMSVKQSNRAFIEMSGFTENEAKNLTINDFKYIEQTGKSVAETIETKKASYGDATIEFPGGIKTVERYNIPMLDESGTVDFVLTVYNDITQLREEINNSKKLQKRAETFLKDNPQAITMLAPDKHRLDLNKEYERAWRGSYEELMAKKLYDFDIDVTGDDFYASYETKRKAVSDLEIRWPDNTKSYLRLFQTPILDDDGNIDVNYYIYQDRTAEVSQSLYMDREVAKIAADLEAIAAGKPEDIKLDVGEADSYTKEIREQFVEISSSIKVVYTTLLELINDIDNLVVAGQDGNLSERADGKKYEGIYSGLVENINNLMQGIATPIHEAMSLSGHYAKGDFTARFSDGITVKGDFERFKHELNNVGKNISESLGVANDVTKQIVINSGEISRGTDEVGKAAEEVAHTSQKAADLTRKLLESIEDINRQIADLSASNEEIASTSQEVFNAANHVVEIGREAQNLGNDANRKMGNVEKIANESVLDINELTEKVKEVSNVVKLINDITGQINLLALNAAIEAARAGEHGRGFAVVAGEVKNLAGEARAAADSIGNVVSMVQASSEKTAKAITSANNEIVDGVGSVTKTIEALNTIISNAGQVSTDIGEITRAIEDQANISNNVVRSADTGTEQTKEVQKEAEELAALAEEASASVEEIGSAIHEVSELANKLEAANSKFKC</sequence>
<dbReference type="PROSITE" id="PS50113">
    <property type="entry name" value="PAC"/>
    <property type="match status" value="1"/>
</dbReference>
<dbReference type="Pfam" id="PF18947">
    <property type="entry name" value="HAMP_2"/>
    <property type="match status" value="1"/>
</dbReference>
<organism evidence="7 8">
    <name type="scientific">Methanoplanus limicola DSM 2279</name>
    <dbReference type="NCBI Taxonomy" id="937775"/>
    <lineage>
        <taxon>Archaea</taxon>
        <taxon>Methanobacteriati</taxon>
        <taxon>Methanobacteriota</taxon>
        <taxon>Stenosarchaea group</taxon>
        <taxon>Methanomicrobia</taxon>
        <taxon>Methanomicrobiales</taxon>
        <taxon>Methanomicrobiaceae</taxon>
        <taxon>Methanoplanus</taxon>
    </lineage>
</organism>
<dbReference type="Gene3D" id="1.10.287.950">
    <property type="entry name" value="Methyl-accepting chemotaxis protein"/>
    <property type="match status" value="1"/>
</dbReference>
<dbReference type="Pfam" id="PF00015">
    <property type="entry name" value="MCPsignal"/>
    <property type="match status" value="1"/>
</dbReference>